<dbReference type="FunFam" id="2.60.40.10:FF:000304">
    <property type="entry name" value="Nectin cell adhesion molecule 1"/>
    <property type="match status" value="1"/>
</dbReference>
<dbReference type="InterPro" id="IPR052659">
    <property type="entry name" value="Nectin/PVR"/>
</dbReference>
<dbReference type="GO" id="GO:0005912">
    <property type="term" value="C:adherens junction"/>
    <property type="evidence" value="ECO:0007669"/>
    <property type="project" value="UniProtKB-SubCell"/>
</dbReference>
<evidence type="ECO:0000256" key="9">
    <source>
        <dbReference type="ARBA" id="ARBA00022949"/>
    </source>
</evidence>
<accession>A0AAY4CU38</accession>
<sequence length="511" mass="55580">MAYFTMKHNWTAFALLLLTFQVVSGQRVRVDLEVEAYPMETINLRCTFASGGTSTKLTQVSWIFEATEGKRENIAVFHPQYGESFPTTSFSNRVKFTYGSLENPSIEISDMKMSDAGKYTCEFATYPSGNEQATTSVVMLANPKNSGTPVTVTAGSAPVVVATCEAAQGKPAATINWVSSASGTPNTTSKAEPDGTVTVRSEYRMVPTAADNGQDISCEITQRTQDKPQVFPMKLSVEYPPVVKIEGYDDNWYKGRTDAGLTCQADANPKADVTWRVASGEVPATVQLDGSRLMVKKVDDNTNTTFVCEAKNKLGSTKAELATFVRESTEVPSNSGVLAGAIIGSLLALLLVAALVAVLVTRSRRQQQRGYPANGDSVTYGNIFASGGHKKTSKNGANNNGPVYTYREGDHGQLTEKANEFRPSGGPPGAHDILLSSEMDEAERRKFDTLDDSQEEYEEEAEVVERYEGFGRLPPAYHACPPLSEQARDYLDNNMESQRDGSVISRTAIYV</sequence>
<evidence type="ECO:0000256" key="8">
    <source>
        <dbReference type="ARBA" id="ARBA00022889"/>
    </source>
</evidence>
<dbReference type="PROSITE" id="PS50835">
    <property type="entry name" value="IG_LIKE"/>
    <property type="match status" value="3"/>
</dbReference>
<feature type="signal peptide" evidence="17">
    <location>
        <begin position="1"/>
        <end position="25"/>
    </location>
</feature>
<dbReference type="GO" id="GO:0005886">
    <property type="term" value="C:plasma membrane"/>
    <property type="evidence" value="ECO:0007669"/>
    <property type="project" value="UniProtKB-SubCell"/>
</dbReference>
<dbReference type="SMART" id="SM00406">
    <property type="entry name" value="IGv"/>
    <property type="match status" value="1"/>
</dbReference>
<reference evidence="19" key="3">
    <citation type="submission" date="2025-09" db="UniProtKB">
        <authorList>
            <consortium name="Ensembl"/>
        </authorList>
    </citation>
    <scope>IDENTIFICATION</scope>
</reference>
<evidence type="ECO:0000259" key="18">
    <source>
        <dbReference type="PROSITE" id="PS50835"/>
    </source>
</evidence>
<evidence type="ECO:0000256" key="13">
    <source>
        <dbReference type="ARBA" id="ARBA00023180"/>
    </source>
</evidence>
<dbReference type="Gene3D" id="2.60.40.10">
    <property type="entry name" value="Immunoglobulins"/>
    <property type="match status" value="3"/>
</dbReference>
<dbReference type="InterPro" id="IPR013106">
    <property type="entry name" value="Ig_V-set"/>
</dbReference>
<keyword evidence="13" id="KW-0325">Glycoprotein</keyword>
<keyword evidence="5 16" id="KW-0812">Transmembrane</keyword>
<comment type="function">
    <text evidence="14">Cell adhesion molecule that promotes cell-cell contacts and plays important roles in the development of the nervous system. Acts by forming homophilic or heterophilic trans-dimers.</text>
</comment>
<keyword evidence="11 16" id="KW-0472">Membrane</keyword>
<evidence type="ECO:0000256" key="11">
    <source>
        <dbReference type="ARBA" id="ARBA00023136"/>
    </source>
</evidence>
<keyword evidence="20" id="KW-1185">Reference proteome</keyword>
<organism evidence="19 20">
    <name type="scientific">Denticeps clupeoides</name>
    <name type="common">denticle herring</name>
    <dbReference type="NCBI Taxonomy" id="299321"/>
    <lineage>
        <taxon>Eukaryota</taxon>
        <taxon>Metazoa</taxon>
        <taxon>Chordata</taxon>
        <taxon>Craniata</taxon>
        <taxon>Vertebrata</taxon>
        <taxon>Euteleostomi</taxon>
        <taxon>Actinopterygii</taxon>
        <taxon>Neopterygii</taxon>
        <taxon>Teleostei</taxon>
        <taxon>Clupei</taxon>
        <taxon>Clupeiformes</taxon>
        <taxon>Denticipitoidei</taxon>
        <taxon>Denticipitidae</taxon>
        <taxon>Denticeps</taxon>
    </lineage>
</organism>
<dbReference type="InterPro" id="IPR036179">
    <property type="entry name" value="Ig-like_dom_sf"/>
</dbReference>
<reference evidence="19 20" key="1">
    <citation type="submission" date="2020-06" db="EMBL/GenBank/DDBJ databases">
        <authorList>
            <consortium name="Wellcome Sanger Institute Data Sharing"/>
        </authorList>
    </citation>
    <scope>NUCLEOTIDE SEQUENCE [LARGE SCALE GENOMIC DNA]</scope>
</reference>
<dbReference type="InterPro" id="IPR013783">
    <property type="entry name" value="Ig-like_fold"/>
</dbReference>
<comment type="subunit">
    <text evidence="15">Cis- and trans-homodimer. Can form trans-heterodimers.</text>
</comment>
<dbReference type="InterPro" id="IPR007110">
    <property type="entry name" value="Ig-like_dom"/>
</dbReference>
<feature type="domain" description="Ig-like" evidence="18">
    <location>
        <begin position="240"/>
        <end position="322"/>
    </location>
</feature>
<comment type="subcellular location">
    <subcellularLocation>
        <location evidence="2">Cell junction</location>
        <location evidence="2">Adherens junction</location>
    </subcellularLocation>
    <subcellularLocation>
        <location evidence="1">Cell membrane</location>
        <topology evidence="1">Single-pass type I membrane protein</topology>
    </subcellularLocation>
</comment>
<dbReference type="SMART" id="SM00409">
    <property type="entry name" value="IG"/>
    <property type="match status" value="2"/>
</dbReference>
<dbReference type="Pfam" id="PF07686">
    <property type="entry name" value="V-set"/>
    <property type="match status" value="1"/>
</dbReference>
<dbReference type="InterPro" id="IPR013162">
    <property type="entry name" value="CD80_C2-set"/>
</dbReference>
<feature type="chain" id="PRO_5044323524" description="Ig-like domain-containing protein" evidence="17">
    <location>
        <begin position="26"/>
        <end position="511"/>
    </location>
</feature>
<evidence type="ECO:0000256" key="17">
    <source>
        <dbReference type="SAM" id="SignalP"/>
    </source>
</evidence>
<evidence type="ECO:0000256" key="12">
    <source>
        <dbReference type="ARBA" id="ARBA00023157"/>
    </source>
</evidence>
<protein>
    <recommendedName>
        <fullName evidence="18">Ig-like domain-containing protein</fullName>
    </recommendedName>
</protein>
<evidence type="ECO:0000256" key="16">
    <source>
        <dbReference type="SAM" id="Phobius"/>
    </source>
</evidence>
<feature type="domain" description="Ig-like" evidence="18">
    <location>
        <begin position="143"/>
        <end position="236"/>
    </location>
</feature>
<dbReference type="Ensembl" id="ENSDCDT00010045640.1">
    <property type="protein sequence ID" value="ENSDCDP00010036249.1"/>
    <property type="gene ID" value="ENSDCDG00010023768.1"/>
</dbReference>
<evidence type="ECO:0000256" key="14">
    <source>
        <dbReference type="ARBA" id="ARBA00058274"/>
    </source>
</evidence>
<evidence type="ECO:0000256" key="10">
    <source>
        <dbReference type="ARBA" id="ARBA00022989"/>
    </source>
</evidence>
<evidence type="ECO:0000313" key="20">
    <source>
        <dbReference type="Proteomes" id="UP000694580"/>
    </source>
</evidence>
<dbReference type="GeneTree" id="ENSGT00940000165364"/>
<feature type="domain" description="Ig-like" evidence="18">
    <location>
        <begin position="40"/>
        <end position="138"/>
    </location>
</feature>
<evidence type="ECO:0000256" key="4">
    <source>
        <dbReference type="ARBA" id="ARBA00022475"/>
    </source>
</evidence>
<dbReference type="Pfam" id="PF08205">
    <property type="entry name" value="C2-set_2"/>
    <property type="match status" value="1"/>
</dbReference>
<keyword evidence="10 16" id="KW-1133">Transmembrane helix</keyword>
<dbReference type="CDD" id="cd07703">
    <property type="entry name" value="IgC1_2_Nectin-2_Necl-5_like"/>
    <property type="match status" value="1"/>
</dbReference>
<comment type="similarity">
    <text evidence="3">Belongs to the nectin family.</text>
</comment>
<dbReference type="PANTHER" id="PTHR47387:SF1">
    <property type="entry name" value="NECTIN-2"/>
    <property type="match status" value="1"/>
</dbReference>
<keyword evidence="7" id="KW-0677">Repeat</keyword>
<name>A0AAY4CU38_9TELE</name>
<dbReference type="PANTHER" id="PTHR47387">
    <property type="entry name" value="NECTIN-2"/>
    <property type="match status" value="1"/>
</dbReference>
<evidence type="ECO:0000256" key="6">
    <source>
        <dbReference type="ARBA" id="ARBA00022729"/>
    </source>
</evidence>
<evidence type="ECO:0000256" key="3">
    <source>
        <dbReference type="ARBA" id="ARBA00007810"/>
    </source>
</evidence>
<dbReference type="Proteomes" id="UP000694580">
    <property type="component" value="Chromosome 20"/>
</dbReference>
<evidence type="ECO:0000256" key="5">
    <source>
        <dbReference type="ARBA" id="ARBA00022692"/>
    </source>
</evidence>
<keyword evidence="6 17" id="KW-0732">Signal</keyword>
<evidence type="ECO:0000256" key="1">
    <source>
        <dbReference type="ARBA" id="ARBA00004251"/>
    </source>
</evidence>
<dbReference type="GO" id="GO:0007155">
    <property type="term" value="P:cell adhesion"/>
    <property type="evidence" value="ECO:0007669"/>
    <property type="project" value="UniProtKB-KW"/>
</dbReference>
<evidence type="ECO:0000313" key="19">
    <source>
        <dbReference type="Ensembl" id="ENSDCDP00010036249.1"/>
    </source>
</evidence>
<keyword evidence="9" id="KW-0965">Cell junction</keyword>
<dbReference type="SUPFAM" id="SSF48726">
    <property type="entry name" value="Immunoglobulin"/>
    <property type="match status" value="3"/>
</dbReference>
<evidence type="ECO:0000256" key="7">
    <source>
        <dbReference type="ARBA" id="ARBA00022737"/>
    </source>
</evidence>
<dbReference type="InterPro" id="IPR003599">
    <property type="entry name" value="Ig_sub"/>
</dbReference>
<gene>
    <name evidence="19" type="primary">pvrl2l</name>
</gene>
<feature type="transmembrane region" description="Helical" evidence="16">
    <location>
        <begin position="337"/>
        <end position="360"/>
    </location>
</feature>
<keyword evidence="8" id="KW-0130">Cell adhesion</keyword>
<keyword evidence="12" id="KW-1015">Disulfide bond</keyword>
<evidence type="ECO:0000256" key="15">
    <source>
        <dbReference type="ARBA" id="ARBA00062858"/>
    </source>
</evidence>
<dbReference type="AlphaFoldDB" id="A0AAY4CU38"/>
<keyword evidence="4" id="KW-1003">Cell membrane</keyword>
<reference evidence="19" key="2">
    <citation type="submission" date="2025-08" db="UniProtKB">
        <authorList>
            <consortium name="Ensembl"/>
        </authorList>
    </citation>
    <scope>IDENTIFICATION</scope>
</reference>
<proteinExistence type="inferred from homology"/>
<evidence type="ECO:0000256" key="2">
    <source>
        <dbReference type="ARBA" id="ARBA00004536"/>
    </source>
</evidence>